<dbReference type="PANTHER" id="PTHR46481">
    <property type="entry name" value="ZINC FINGER BED DOMAIN-CONTAINING PROTEIN 4"/>
    <property type="match status" value="1"/>
</dbReference>
<sequence>MWDHFIKIRDDKKIVRSAKCKYCSCILKADSKSNGTSSLKKHFNVCKRNPHKFAKDPTQGTLQATQGEGVVTWRFDQDELRAAFAEMVIEDEQPFCFGEKPGLRKFMAKACPRFQLPSRRTCTRDVVRCFFQEKAKLKKFFKDSCQRICLTTDCWTSQQLDSYMTVTVSFIDDSWRLHKKVIGFFMVKGHKGDDIGKNVMRCMSEWGLDRVMTITVDNASANDTGMAYLMASICT</sequence>
<dbReference type="Pfam" id="PF02892">
    <property type="entry name" value="zf-BED"/>
    <property type="match status" value="1"/>
</dbReference>
<dbReference type="InterPro" id="IPR036236">
    <property type="entry name" value="Znf_C2H2_sf"/>
</dbReference>
<keyword evidence="2 6" id="KW-0863">Zinc-finger</keyword>
<dbReference type="GO" id="GO:0003677">
    <property type="term" value="F:DNA binding"/>
    <property type="evidence" value="ECO:0007669"/>
    <property type="project" value="InterPro"/>
</dbReference>
<dbReference type="GO" id="GO:0008270">
    <property type="term" value="F:zinc ion binding"/>
    <property type="evidence" value="ECO:0007669"/>
    <property type="project" value="UniProtKB-KW"/>
</dbReference>
<evidence type="ECO:0000256" key="3">
    <source>
        <dbReference type="ARBA" id="ARBA00022833"/>
    </source>
</evidence>
<keyword evidence="1" id="KW-0479">Metal-binding</keyword>
<evidence type="ECO:0000256" key="5">
    <source>
        <dbReference type="ARBA" id="ARBA00023163"/>
    </source>
</evidence>
<dbReference type="Proteomes" id="UP000243499">
    <property type="component" value="Chromosome 3"/>
</dbReference>
<dbReference type="SUPFAM" id="SSF57667">
    <property type="entry name" value="beta-beta-alpha zinc fingers"/>
    <property type="match status" value="1"/>
</dbReference>
<dbReference type="PANTHER" id="PTHR46481:SF7">
    <property type="entry name" value="ZINC FINGER BED DOMAIN-CONTAINING PROTEIN RICESLEEPER 2-LIKE"/>
    <property type="match status" value="1"/>
</dbReference>
<dbReference type="InterPro" id="IPR003656">
    <property type="entry name" value="Znf_BED"/>
</dbReference>
<dbReference type="SUPFAM" id="SSF53098">
    <property type="entry name" value="Ribonuclease H-like"/>
    <property type="match status" value="1"/>
</dbReference>
<evidence type="ECO:0000256" key="4">
    <source>
        <dbReference type="ARBA" id="ARBA00023015"/>
    </source>
</evidence>
<keyword evidence="4" id="KW-0805">Transcription regulation</keyword>
<evidence type="ECO:0000256" key="6">
    <source>
        <dbReference type="PROSITE-ProRule" id="PRU00027"/>
    </source>
</evidence>
<reference evidence="8" key="1">
    <citation type="submission" date="2018-04" db="EMBL/GenBank/DDBJ databases">
        <title>WGS assembly of Panicum hallii.</title>
        <authorList>
            <person name="Lovell J."/>
            <person name="Jenkins J."/>
            <person name="Lowry D."/>
            <person name="Mamidi S."/>
            <person name="Sreedasyam A."/>
            <person name="Weng X."/>
            <person name="Barry K."/>
            <person name="Bonette J."/>
            <person name="Campitelli B."/>
            <person name="Daum C."/>
            <person name="Gordon S."/>
            <person name="Gould B."/>
            <person name="Lipzen A."/>
            <person name="Macqueen A."/>
            <person name="Palacio-Mejia J."/>
            <person name="Plott C."/>
            <person name="Shakirov E."/>
            <person name="Shu S."/>
            <person name="Yoshinaga Y."/>
            <person name="Zane M."/>
            <person name="Rokhsar D."/>
            <person name="Grimwood J."/>
            <person name="Schmutz J."/>
            <person name="Juenger T."/>
        </authorList>
    </citation>
    <scope>NUCLEOTIDE SEQUENCE [LARGE SCALE GENOMIC DNA]</scope>
    <source>
        <strain evidence="8">FIL2</strain>
    </source>
</reference>
<feature type="domain" description="BED-type" evidence="7">
    <location>
        <begin position="1"/>
        <end position="58"/>
    </location>
</feature>
<dbReference type="AlphaFoldDB" id="A0A2T8KHA7"/>
<evidence type="ECO:0000256" key="2">
    <source>
        <dbReference type="ARBA" id="ARBA00022771"/>
    </source>
</evidence>
<protein>
    <recommendedName>
        <fullName evidence="7">BED-type domain-containing protein</fullName>
    </recommendedName>
</protein>
<keyword evidence="3" id="KW-0862">Zinc</keyword>
<dbReference type="Gramene" id="PVH61560">
    <property type="protein sequence ID" value="PVH61560"/>
    <property type="gene ID" value="PAHAL_3G060100"/>
</dbReference>
<evidence type="ECO:0000259" key="7">
    <source>
        <dbReference type="PROSITE" id="PS50808"/>
    </source>
</evidence>
<dbReference type="SUPFAM" id="SSF140996">
    <property type="entry name" value="Hermes dimerisation domain"/>
    <property type="match status" value="1"/>
</dbReference>
<evidence type="ECO:0000256" key="1">
    <source>
        <dbReference type="ARBA" id="ARBA00022723"/>
    </source>
</evidence>
<dbReference type="InterPro" id="IPR052035">
    <property type="entry name" value="ZnF_BED_domain_contain"/>
</dbReference>
<dbReference type="EMBL" id="CM008048">
    <property type="protein sequence ID" value="PVH61560.1"/>
    <property type="molecule type" value="Genomic_DNA"/>
</dbReference>
<organism evidence="8">
    <name type="scientific">Panicum hallii</name>
    <dbReference type="NCBI Taxonomy" id="206008"/>
    <lineage>
        <taxon>Eukaryota</taxon>
        <taxon>Viridiplantae</taxon>
        <taxon>Streptophyta</taxon>
        <taxon>Embryophyta</taxon>
        <taxon>Tracheophyta</taxon>
        <taxon>Spermatophyta</taxon>
        <taxon>Magnoliopsida</taxon>
        <taxon>Liliopsida</taxon>
        <taxon>Poales</taxon>
        <taxon>Poaceae</taxon>
        <taxon>PACMAD clade</taxon>
        <taxon>Panicoideae</taxon>
        <taxon>Panicodae</taxon>
        <taxon>Paniceae</taxon>
        <taxon>Panicinae</taxon>
        <taxon>Panicum</taxon>
        <taxon>Panicum sect. Panicum</taxon>
    </lineage>
</organism>
<name>A0A2T8KHA7_9POAL</name>
<dbReference type="InterPro" id="IPR012337">
    <property type="entry name" value="RNaseH-like_sf"/>
</dbReference>
<dbReference type="SMART" id="SM00614">
    <property type="entry name" value="ZnF_BED"/>
    <property type="match status" value="1"/>
</dbReference>
<dbReference type="PROSITE" id="PS50808">
    <property type="entry name" value="ZF_BED"/>
    <property type="match status" value="1"/>
</dbReference>
<evidence type="ECO:0000313" key="8">
    <source>
        <dbReference type="EMBL" id="PVH61560.1"/>
    </source>
</evidence>
<proteinExistence type="predicted"/>
<accession>A0A2T8KHA7</accession>
<keyword evidence="5" id="KW-0804">Transcription</keyword>
<gene>
    <name evidence="8" type="ORF">PAHAL_3G060100</name>
</gene>